<dbReference type="EMBL" id="MPUH01000113">
    <property type="protein sequence ID" value="OMJ89961.1"/>
    <property type="molecule type" value="Genomic_DNA"/>
</dbReference>
<name>A0A1R2CLU7_9CILI</name>
<evidence type="ECO:0000313" key="1">
    <source>
        <dbReference type="EMBL" id="OMJ89961.1"/>
    </source>
</evidence>
<comment type="caution">
    <text evidence="1">The sequence shown here is derived from an EMBL/GenBank/DDBJ whole genome shotgun (WGS) entry which is preliminary data.</text>
</comment>
<keyword evidence="2" id="KW-1185">Reference proteome</keyword>
<proteinExistence type="predicted"/>
<dbReference type="Proteomes" id="UP000187209">
    <property type="component" value="Unassembled WGS sequence"/>
</dbReference>
<evidence type="ECO:0000313" key="2">
    <source>
        <dbReference type="Proteomes" id="UP000187209"/>
    </source>
</evidence>
<dbReference type="AlphaFoldDB" id="A0A1R2CLU7"/>
<reference evidence="1 2" key="1">
    <citation type="submission" date="2016-11" db="EMBL/GenBank/DDBJ databases">
        <title>The macronuclear genome of Stentor coeruleus: a giant cell with tiny introns.</title>
        <authorList>
            <person name="Slabodnick M."/>
            <person name="Ruby J.G."/>
            <person name="Reiff S.B."/>
            <person name="Swart E.C."/>
            <person name="Gosai S."/>
            <person name="Prabakaran S."/>
            <person name="Witkowska E."/>
            <person name="Larue G.E."/>
            <person name="Fisher S."/>
            <person name="Freeman R.M."/>
            <person name="Gunawardena J."/>
            <person name="Chu W."/>
            <person name="Stover N.A."/>
            <person name="Gregory B.D."/>
            <person name="Nowacki M."/>
            <person name="Derisi J."/>
            <person name="Roy S.W."/>
            <person name="Marshall W.F."/>
            <person name="Sood P."/>
        </authorList>
    </citation>
    <scope>NUCLEOTIDE SEQUENCE [LARGE SCALE GENOMIC DNA]</scope>
    <source>
        <strain evidence="1">WM001</strain>
    </source>
</reference>
<gene>
    <name evidence="1" type="ORF">SteCoe_7747</name>
</gene>
<sequence length="93" mass="10943">MDFEDIENKENLPPYLKSGMISTGSYNKKKTLTAAEKARVLKEKILEKHEMRFDKSYKISQMLPTPEDILSENKNTSILYPISLFQNHWYQKS</sequence>
<accession>A0A1R2CLU7</accession>
<protein>
    <submittedName>
        <fullName evidence="1">Uncharacterized protein</fullName>
    </submittedName>
</protein>
<organism evidence="1 2">
    <name type="scientific">Stentor coeruleus</name>
    <dbReference type="NCBI Taxonomy" id="5963"/>
    <lineage>
        <taxon>Eukaryota</taxon>
        <taxon>Sar</taxon>
        <taxon>Alveolata</taxon>
        <taxon>Ciliophora</taxon>
        <taxon>Postciliodesmatophora</taxon>
        <taxon>Heterotrichea</taxon>
        <taxon>Heterotrichida</taxon>
        <taxon>Stentoridae</taxon>
        <taxon>Stentor</taxon>
    </lineage>
</organism>